<evidence type="ECO:0000256" key="2">
    <source>
        <dbReference type="ARBA" id="ARBA00022691"/>
    </source>
</evidence>
<evidence type="ECO:0000256" key="1">
    <source>
        <dbReference type="ARBA" id="ARBA00022679"/>
    </source>
</evidence>
<evidence type="ECO:0000259" key="3">
    <source>
        <dbReference type="PROSITE" id="PS50280"/>
    </source>
</evidence>
<evidence type="ECO:0000259" key="4">
    <source>
        <dbReference type="PROSITE" id="PS50868"/>
    </source>
</evidence>
<dbReference type="InterPro" id="IPR003616">
    <property type="entry name" value="Post-SET_dom"/>
</dbReference>
<feature type="domain" description="SET" evidence="3">
    <location>
        <begin position="11"/>
        <end position="114"/>
    </location>
</feature>
<keyword evidence="2" id="KW-0949">S-adenosyl-L-methionine</keyword>
<reference evidence="5" key="1">
    <citation type="journal article" date="2014" name="Front. Microbiol.">
        <title>High frequency of phylogenetically diverse reductive dehalogenase-homologous genes in deep subseafloor sedimentary metagenomes.</title>
        <authorList>
            <person name="Kawai M."/>
            <person name="Futagami T."/>
            <person name="Toyoda A."/>
            <person name="Takaki Y."/>
            <person name="Nishi S."/>
            <person name="Hori S."/>
            <person name="Arai W."/>
            <person name="Tsubouchi T."/>
            <person name="Morono Y."/>
            <person name="Uchiyama I."/>
            <person name="Ito T."/>
            <person name="Fujiyama A."/>
            <person name="Inagaki F."/>
            <person name="Takami H."/>
        </authorList>
    </citation>
    <scope>NUCLEOTIDE SEQUENCE</scope>
    <source>
        <strain evidence="5">Expedition CK06-06</strain>
    </source>
</reference>
<name>X1T8G8_9ZZZZ</name>
<dbReference type="SUPFAM" id="SSF82199">
    <property type="entry name" value="SET domain"/>
    <property type="match status" value="1"/>
</dbReference>
<gene>
    <name evidence="5" type="ORF">S12H4_28072</name>
</gene>
<comment type="caution">
    <text evidence="5">The sequence shown here is derived from an EMBL/GenBank/DDBJ whole genome shotgun (WGS) entry which is preliminary data.</text>
</comment>
<dbReference type="PROSITE" id="PS50280">
    <property type="entry name" value="SET"/>
    <property type="match status" value="1"/>
</dbReference>
<keyword evidence="1" id="KW-0808">Transferase</keyword>
<feature type="domain" description="Post-SET" evidence="4">
    <location>
        <begin position="124"/>
        <end position="140"/>
    </location>
</feature>
<protein>
    <recommendedName>
        <fullName evidence="6">Post-SET domain-containing protein</fullName>
    </recommendedName>
</protein>
<dbReference type="PANTHER" id="PTHR12350:SF19">
    <property type="entry name" value="SET DOMAIN-CONTAINING PROTEIN"/>
    <property type="match status" value="1"/>
</dbReference>
<dbReference type="InterPro" id="IPR046341">
    <property type="entry name" value="SET_dom_sf"/>
</dbReference>
<organism evidence="5">
    <name type="scientific">marine sediment metagenome</name>
    <dbReference type="NCBI Taxonomy" id="412755"/>
    <lineage>
        <taxon>unclassified sequences</taxon>
        <taxon>metagenomes</taxon>
        <taxon>ecological metagenomes</taxon>
    </lineage>
</organism>
<dbReference type="Pfam" id="PF00856">
    <property type="entry name" value="SET"/>
    <property type="match status" value="1"/>
</dbReference>
<dbReference type="PANTHER" id="PTHR12350">
    <property type="entry name" value="HISTONE-LYSINE N-METHYLTRANSFERASE-RELATED"/>
    <property type="match status" value="1"/>
</dbReference>
<dbReference type="EMBL" id="BARW01016074">
    <property type="protein sequence ID" value="GAJ01643.1"/>
    <property type="molecule type" value="Genomic_DNA"/>
</dbReference>
<dbReference type="InterPro" id="IPR053201">
    <property type="entry name" value="Flavunoidine_N-MTase"/>
</dbReference>
<sequence>MKQIHKTWISPKIKICSSPIQGKGMFAISDINKDETLIIWGDCYTDKAGALFAQQQGKGIMQWDEYIFSYEISGNNDYYSINHSCDPNCWMSDAFTLIARRIIKSEDEITADYALWETDEDFISSWKCNCGSELCRGQITGNDWKNIELQQRYKGHFSPLINKWINKIGVGVKGNKITLRTIGGHKILNRS</sequence>
<dbReference type="PROSITE" id="PS50868">
    <property type="entry name" value="POST_SET"/>
    <property type="match status" value="1"/>
</dbReference>
<dbReference type="GO" id="GO:0016740">
    <property type="term" value="F:transferase activity"/>
    <property type="evidence" value="ECO:0007669"/>
    <property type="project" value="UniProtKB-KW"/>
</dbReference>
<proteinExistence type="predicted"/>
<dbReference type="AlphaFoldDB" id="X1T8G8"/>
<evidence type="ECO:0008006" key="6">
    <source>
        <dbReference type="Google" id="ProtNLM"/>
    </source>
</evidence>
<dbReference type="Gene3D" id="2.170.270.10">
    <property type="entry name" value="SET domain"/>
    <property type="match status" value="1"/>
</dbReference>
<dbReference type="InterPro" id="IPR001214">
    <property type="entry name" value="SET_dom"/>
</dbReference>
<accession>X1T8G8</accession>
<evidence type="ECO:0000313" key="5">
    <source>
        <dbReference type="EMBL" id="GAJ01643.1"/>
    </source>
</evidence>